<name>A0AA41Q744_9ACTN</name>
<gene>
    <name evidence="1" type="ORF">LZ495_33770</name>
</gene>
<proteinExistence type="predicted"/>
<accession>A0AA41Q744</accession>
<comment type="caution">
    <text evidence="1">The sequence shown here is derived from an EMBL/GenBank/DDBJ whole genome shotgun (WGS) entry which is preliminary data.</text>
</comment>
<evidence type="ECO:0000313" key="1">
    <source>
        <dbReference type="EMBL" id="MCF2532160.1"/>
    </source>
</evidence>
<organism evidence="1 2">
    <name type="scientific">Yinghuangia soli</name>
    <dbReference type="NCBI Taxonomy" id="2908204"/>
    <lineage>
        <taxon>Bacteria</taxon>
        <taxon>Bacillati</taxon>
        <taxon>Actinomycetota</taxon>
        <taxon>Actinomycetes</taxon>
        <taxon>Kitasatosporales</taxon>
        <taxon>Streptomycetaceae</taxon>
        <taxon>Yinghuangia</taxon>
    </lineage>
</organism>
<reference evidence="1" key="1">
    <citation type="submission" date="2022-01" db="EMBL/GenBank/DDBJ databases">
        <title>Genome-Based Taxonomic Classification of the Phylum Actinobacteria.</title>
        <authorList>
            <person name="Gao Y."/>
        </authorList>
    </citation>
    <scope>NUCLEOTIDE SEQUENCE</scope>
    <source>
        <strain evidence="1">KLBMP 8922</strain>
    </source>
</reference>
<dbReference type="EMBL" id="JAKFHA010000030">
    <property type="protein sequence ID" value="MCF2532160.1"/>
    <property type="molecule type" value="Genomic_DNA"/>
</dbReference>
<evidence type="ECO:0000313" key="2">
    <source>
        <dbReference type="Proteomes" id="UP001165378"/>
    </source>
</evidence>
<keyword evidence="2" id="KW-1185">Reference proteome</keyword>
<sequence>MVLTVPLALPDEFVAKYALDLGVSSRWVHEHVSAAFGATGDMYVMSKVWRYMPDGEVAEDPVKQSVSAWLIARYAAGGGDVPAAFAVFLTPAVFSKFGDVSDLRMAVLPDGNLVLAGRPDITYLVAGDLSRVVGSYTTDPYRMPFQPYTVGNPFATHVQVTPGGRLLCTVAEFGVRGTSRIAPNLVAVADAALTAEHRPVLRAIAAMDAAPVKQDAELDVRPYVHFEGRPVGLDHRPGPGLGDQVDRLWPPRYSHGNHWLGHPVALADDRFVVPVFGRLFRGGNRGKQFAFVLMDDAGEVLGRLEGLDLYRDSPFTGECYRVSADPRSGRVFHLNRYGLYAWSADGTLLAKVATDTKPFTLLKNFTLLGCDPDGSLVLAQDKQNLLVRLPVPADGLAEGLARAVADGLAAFGKQRTALKKRWTPQEWHWTFRPEPGRLHHL</sequence>
<protein>
    <submittedName>
        <fullName evidence="1">Uncharacterized protein</fullName>
    </submittedName>
</protein>
<dbReference type="AlphaFoldDB" id="A0AA41Q744"/>
<dbReference type="Proteomes" id="UP001165378">
    <property type="component" value="Unassembled WGS sequence"/>
</dbReference>
<dbReference type="RefSeq" id="WP_235056880.1">
    <property type="nucleotide sequence ID" value="NZ_JAKFHA010000030.1"/>
</dbReference>